<evidence type="ECO:0000259" key="10">
    <source>
        <dbReference type="PROSITE" id="PS51012"/>
    </source>
</evidence>
<dbReference type="Pfam" id="PF12698">
    <property type="entry name" value="ABC2_membrane_3"/>
    <property type="match status" value="1"/>
</dbReference>
<evidence type="ECO:0000256" key="7">
    <source>
        <dbReference type="ARBA" id="ARBA00023136"/>
    </source>
</evidence>
<accession>A0A0A1F9G4</accession>
<keyword evidence="7 9" id="KW-0472">Membrane</keyword>
<dbReference type="KEGG" id="care:LT85_2220"/>
<name>A0A0A1F9G4_9BURK</name>
<evidence type="ECO:0000256" key="4">
    <source>
        <dbReference type="ARBA" id="ARBA00022475"/>
    </source>
</evidence>
<sequence length="433" mass="46557">MSALIALVRKDLILYLSNRRALLISLLMPIVLGSFFGYLFGGSGAVSNGKIDIALVQLDNSGTSSKIAAGLKGDSALNVQELPLAVAQDKVRHGKLSVAVVLPAGFGAAAKNAFFGGHHKPEIPVYYDPSQAAVLAMVKGMLTQYVMQNVSAEMFDIKATDSYLNSSIETLQRNASQNPALLKMLSSIKEYQSRAVKKEENNKDEAQTKPEQAGLSVPYSTSDQALTSGLQKYNGYAHAFAGMSVQFILFMGIDAGIAVLLWRRMGLWNRLLAAPITLNTVLLARALSSAIIAFAILCVIFLFAMLVFHVQIAGSLAGFIGVGICFSLVTASFGLLIAAFGKTPEAARGLAMFSTLIMVMLGGAWVPTFLFPQWLQTFTLVVPTRWAVDGLDAMTWRGLGFDAALPAIAVQLGFTVLFGGTAIWKFRRDAQRE</sequence>
<dbReference type="OrthoDB" id="63188at2"/>
<protein>
    <submittedName>
        <fullName evidence="11">ABC transporter</fullName>
    </submittedName>
</protein>
<dbReference type="InterPro" id="IPR013525">
    <property type="entry name" value="ABC2_TM"/>
</dbReference>
<keyword evidence="3" id="KW-0813">Transport</keyword>
<dbReference type="STRING" id="279058.LT85_2220"/>
<feature type="transmembrane region" description="Helical" evidence="9">
    <location>
        <begin position="21"/>
        <end position="41"/>
    </location>
</feature>
<dbReference type="PROSITE" id="PS51012">
    <property type="entry name" value="ABC_TM2"/>
    <property type="match status" value="1"/>
</dbReference>
<feature type="compositionally biased region" description="Basic and acidic residues" evidence="8">
    <location>
        <begin position="196"/>
        <end position="208"/>
    </location>
</feature>
<dbReference type="Proteomes" id="UP000030302">
    <property type="component" value="Chromosome"/>
</dbReference>
<dbReference type="InterPro" id="IPR047817">
    <property type="entry name" value="ABC2_TM_bact-type"/>
</dbReference>
<keyword evidence="4" id="KW-1003">Cell membrane</keyword>
<gene>
    <name evidence="11" type="ORF">LT85_2220</name>
</gene>
<evidence type="ECO:0000256" key="1">
    <source>
        <dbReference type="ARBA" id="ARBA00004651"/>
    </source>
</evidence>
<keyword evidence="6 9" id="KW-1133">Transmembrane helix</keyword>
<dbReference type="PANTHER" id="PTHR30294:SF38">
    <property type="entry name" value="TRANSPORT PERMEASE PROTEIN"/>
    <property type="match status" value="1"/>
</dbReference>
<organism evidence="11 12">
    <name type="scientific">Collimonas arenae</name>
    <dbReference type="NCBI Taxonomy" id="279058"/>
    <lineage>
        <taxon>Bacteria</taxon>
        <taxon>Pseudomonadati</taxon>
        <taxon>Pseudomonadota</taxon>
        <taxon>Betaproteobacteria</taxon>
        <taxon>Burkholderiales</taxon>
        <taxon>Oxalobacteraceae</taxon>
        <taxon>Collimonas</taxon>
    </lineage>
</organism>
<comment type="subcellular location">
    <subcellularLocation>
        <location evidence="1">Cell membrane</location>
        <topology evidence="1">Multi-pass membrane protein</topology>
    </subcellularLocation>
</comment>
<evidence type="ECO:0000256" key="8">
    <source>
        <dbReference type="SAM" id="MobiDB-lite"/>
    </source>
</evidence>
<evidence type="ECO:0000313" key="11">
    <source>
        <dbReference type="EMBL" id="AIY41378.1"/>
    </source>
</evidence>
<evidence type="ECO:0000313" key="12">
    <source>
        <dbReference type="Proteomes" id="UP000030302"/>
    </source>
</evidence>
<evidence type="ECO:0000256" key="9">
    <source>
        <dbReference type="SAM" id="Phobius"/>
    </source>
</evidence>
<feature type="transmembrane region" description="Helical" evidence="9">
    <location>
        <begin position="236"/>
        <end position="262"/>
    </location>
</feature>
<evidence type="ECO:0000256" key="2">
    <source>
        <dbReference type="ARBA" id="ARBA00007783"/>
    </source>
</evidence>
<dbReference type="PANTHER" id="PTHR30294">
    <property type="entry name" value="MEMBRANE COMPONENT OF ABC TRANSPORTER YHHJ-RELATED"/>
    <property type="match status" value="1"/>
</dbReference>
<feature type="transmembrane region" description="Helical" evidence="9">
    <location>
        <begin position="316"/>
        <end position="338"/>
    </location>
</feature>
<feature type="transmembrane region" description="Helical" evidence="9">
    <location>
        <begin position="403"/>
        <end position="424"/>
    </location>
</feature>
<dbReference type="InterPro" id="IPR051449">
    <property type="entry name" value="ABC-2_transporter_component"/>
</dbReference>
<dbReference type="Gene3D" id="3.40.1710.10">
    <property type="entry name" value="abc type-2 transporter like domain"/>
    <property type="match status" value="1"/>
</dbReference>
<keyword evidence="5 9" id="KW-0812">Transmembrane</keyword>
<dbReference type="AlphaFoldDB" id="A0A0A1F9G4"/>
<reference evidence="12" key="1">
    <citation type="journal article" date="2014" name="Soil Biol. Biochem.">
        <title>Structure and function of bacterial communities in ageing soils: Insights from the Mendocino ecological staircase.</title>
        <authorList>
            <person name="Uroz S."/>
            <person name="Tech J.J."/>
            <person name="Sawaya N.A."/>
            <person name="Frey-Klett P."/>
            <person name="Leveau J.H.J."/>
        </authorList>
    </citation>
    <scope>NUCLEOTIDE SEQUENCE [LARGE SCALE GENOMIC DNA]</scope>
    <source>
        <strain evidence="12">Cal35</strain>
    </source>
</reference>
<feature type="transmembrane region" description="Helical" evidence="9">
    <location>
        <begin position="350"/>
        <end position="371"/>
    </location>
</feature>
<feature type="region of interest" description="Disordered" evidence="8">
    <location>
        <begin position="196"/>
        <end position="216"/>
    </location>
</feature>
<dbReference type="EMBL" id="CP009962">
    <property type="protein sequence ID" value="AIY41378.1"/>
    <property type="molecule type" value="Genomic_DNA"/>
</dbReference>
<feature type="domain" description="ABC transmembrane type-2" evidence="10">
    <location>
        <begin position="203"/>
        <end position="429"/>
    </location>
</feature>
<evidence type="ECO:0000256" key="3">
    <source>
        <dbReference type="ARBA" id="ARBA00022448"/>
    </source>
</evidence>
<evidence type="ECO:0000256" key="5">
    <source>
        <dbReference type="ARBA" id="ARBA00022692"/>
    </source>
</evidence>
<dbReference type="GO" id="GO:0140359">
    <property type="term" value="F:ABC-type transporter activity"/>
    <property type="evidence" value="ECO:0007669"/>
    <property type="project" value="InterPro"/>
</dbReference>
<keyword evidence="12" id="KW-1185">Reference proteome</keyword>
<comment type="similarity">
    <text evidence="2">Belongs to the ABC-2 integral membrane protein family.</text>
</comment>
<proteinExistence type="inferred from homology"/>
<dbReference type="GO" id="GO:0005886">
    <property type="term" value="C:plasma membrane"/>
    <property type="evidence" value="ECO:0007669"/>
    <property type="project" value="UniProtKB-SubCell"/>
</dbReference>
<dbReference type="RefSeq" id="WP_038488561.1">
    <property type="nucleotide sequence ID" value="NZ_CP009962.1"/>
</dbReference>
<evidence type="ECO:0000256" key="6">
    <source>
        <dbReference type="ARBA" id="ARBA00022989"/>
    </source>
</evidence>
<feature type="transmembrane region" description="Helical" evidence="9">
    <location>
        <begin position="282"/>
        <end position="310"/>
    </location>
</feature>
<dbReference type="HOGENOM" id="CLU_039483_0_1_4"/>